<protein>
    <submittedName>
        <fullName evidence="3">Activator of HSP90 ATPase</fullName>
    </submittedName>
</protein>
<dbReference type="InterPro" id="IPR023393">
    <property type="entry name" value="START-like_dom_sf"/>
</dbReference>
<evidence type="ECO:0000313" key="3">
    <source>
        <dbReference type="EMBL" id="GGC51020.1"/>
    </source>
</evidence>
<evidence type="ECO:0000313" key="4">
    <source>
        <dbReference type="Proteomes" id="UP000637002"/>
    </source>
</evidence>
<comment type="caution">
    <text evidence="3">The sequence shown here is derived from an EMBL/GenBank/DDBJ whole genome shotgun (WGS) entry which is preliminary data.</text>
</comment>
<organism evidence="3 4">
    <name type="scientific">Chelatococcus reniformis</name>
    <dbReference type="NCBI Taxonomy" id="1494448"/>
    <lineage>
        <taxon>Bacteria</taxon>
        <taxon>Pseudomonadati</taxon>
        <taxon>Pseudomonadota</taxon>
        <taxon>Alphaproteobacteria</taxon>
        <taxon>Hyphomicrobiales</taxon>
        <taxon>Chelatococcaceae</taxon>
        <taxon>Chelatococcus</taxon>
    </lineage>
</organism>
<keyword evidence="4" id="KW-1185">Reference proteome</keyword>
<dbReference type="EMBL" id="BMGG01000001">
    <property type="protein sequence ID" value="GGC51020.1"/>
    <property type="molecule type" value="Genomic_DNA"/>
</dbReference>
<name>A0A916TXI1_9HYPH</name>
<reference evidence="3" key="2">
    <citation type="submission" date="2020-09" db="EMBL/GenBank/DDBJ databases">
        <authorList>
            <person name="Sun Q."/>
            <person name="Zhou Y."/>
        </authorList>
    </citation>
    <scope>NUCLEOTIDE SEQUENCE</scope>
    <source>
        <strain evidence="3">CGMCC 1.12919</strain>
    </source>
</reference>
<dbReference type="CDD" id="cd08896">
    <property type="entry name" value="SRPBCC_CalC_Aha1-like_3"/>
    <property type="match status" value="1"/>
</dbReference>
<dbReference type="AlphaFoldDB" id="A0A916TXI1"/>
<dbReference type="SUPFAM" id="SSF55961">
    <property type="entry name" value="Bet v1-like"/>
    <property type="match status" value="1"/>
</dbReference>
<evidence type="ECO:0000256" key="1">
    <source>
        <dbReference type="ARBA" id="ARBA00006817"/>
    </source>
</evidence>
<reference evidence="3" key="1">
    <citation type="journal article" date="2014" name="Int. J. Syst. Evol. Microbiol.">
        <title>Complete genome sequence of Corynebacterium casei LMG S-19264T (=DSM 44701T), isolated from a smear-ripened cheese.</title>
        <authorList>
            <consortium name="US DOE Joint Genome Institute (JGI-PGF)"/>
            <person name="Walter F."/>
            <person name="Albersmeier A."/>
            <person name="Kalinowski J."/>
            <person name="Ruckert C."/>
        </authorList>
    </citation>
    <scope>NUCLEOTIDE SEQUENCE</scope>
    <source>
        <strain evidence="3">CGMCC 1.12919</strain>
    </source>
</reference>
<dbReference type="Gene3D" id="3.30.530.20">
    <property type="match status" value="1"/>
</dbReference>
<feature type="domain" description="Activator of Hsp90 ATPase homologue 1/2-like C-terminal" evidence="2">
    <location>
        <begin position="44"/>
        <end position="178"/>
    </location>
</feature>
<dbReference type="Pfam" id="PF08327">
    <property type="entry name" value="AHSA1"/>
    <property type="match status" value="1"/>
</dbReference>
<dbReference type="Proteomes" id="UP000637002">
    <property type="component" value="Unassembled WGS sequence"/>
</dbReference>
<evidence type="ECO:0000259" key="2">
    <source>
        <dbReference type="Pfam" id="PF08327"/>
    </source>
</evidence>
<dbReference type="InterPro" id="IPR013538">
    <property type="entry name" value="ASHA1/2-like_C"/>
</dbReference>
<accession>A0A916TXI1</accession>
<gene>
    <name evidence="3" type="ORF">GCM10010994_07710</name>
</gene>
<comment type="similarity">
    <text evidence="1">Belongs to the AHA1 family.</text>
</comment>
<sequence>MIDPAADCPAGATGLTKETQMTATAPAAIPANDRELVLDRRLAAPRAAVWRCWTEPELLKQWFAPLPWTTADAELDVRAGGTSRVVMRSPDGDEFPNRGLYLEVVPGERLVFTDAFVAAWQPSDKPFMVVELTMADEDGGTRYTARARHWSVADRETHEQMGFHDGWGQCASQLETLAQSL</sequence>
<proteinExistence type="inferred from homology"/>